<dbReference type="EMBL" id="LR797381">
    <property type="protein sequence ID" value="CAB4212706.1"/>
    <property type="molecule type" value="Genomic_DNA"/>
</dbReference>
<sequence length="116" mass="12899">MLEKWVGIGYAIISGRFTASQLVIEAEIKGVSLNRGQLSKAVKVAWLLESNTSVRNKYENGTILSFDALYQLCPKKVTARTAPKMDEDKAWKVLLSSKAFKALPKTSQVAIRKARK</sequence>
<evidence type="ECO:0000313" key="3">
    <source>
        <dbReference type="EMBL" id="CAB4199079.1"/>
    </source>
</evidence>
<dbReference type="EMBL" id="LR796864">
    <property type="protein sequence ID" value="CAB4171300.1"/>
    <property type="molecule type" value="Genomic_DNA"/>
</dbReference>
<evidence type="ECO:0000313" key="4">
    <source>
        <dbReference type="EMBL" id="CAB4212706.1"/>
    </source>
</evidence>
<proteinExistence type="predicted"/>
<organism evidence="3">
    <name type="scientific">uncultured Caudovirales phage</name>
    <dbReference type="NCBI Taxonomy" id="2100421"/>
    <lineage>
        <taxon>Viruses</taxon>
        <taxon>Duplodnaviria</taxon>
        <taxon>Heunggongvirae</taxon>
        <taxon>Uroviricota</taxon>
        <taxon>Caudoviricetes</taxon>
        <taxon>Peduoviridae</taxon>
        <taxon>Maltschvirus</taxon>
        <taxon>Maltschvirus maltsch</taxon>
    </lineage>
</organism>
<dbReference type="EMBL" id="LR797033">
    <property type="protein sequence ID" value="CAB4182968.1"/>
    <property type="molecule type" value="Genomic_DNA"/>
</dbReference>
<evidence type="ECO:0000313" key="2">
    <source>
        <dbReference type="EMBL" id="CAB4182968.1"/>
    </source>
</evidence>
<dbReference type="EMBL" id="LR797281">
    <property type="protein sequence ID" value="CAB4199079.1"/>
    <property type="molecule type" value="Genomic_DNA"/>
</dbReference>
<evidence type="ECO:0000313" key="1">
    <source>
        <dbReference type="EMBL" id="CAB4171300.1"/>
    </source>
</evidence>
<protein>
    <submittedName>
        <fullName evidence="3">Uncharacterized protein</fullName>
    </submittedName>
</protein>
<accession>A0A6J5RPQ4</accession>
<gene>
    <name evidence="2" type="ORF">UFOVP1091_29</name>
    <name evidence="3" type="ORF">UFOVP1335_17</name>
    <name evidence="4" type="ORF">UFOVP1445_29</name>
    <name evidence="1" type="ORF">UFOVP914_38</name>
</gene>
<name>A0A6J5RPQ4_9CAUD</name>
<reference evidence="3" key="1">
    <citation type="submission" date="2020-05" db="EMBL/GenBank/DDBJ databases">
        <authorList>
            <person name="Chiriac C."/>
            <person name="Salcher M."/>
            <person name="Ghai R."/>
            <person name="Kavagutti S V."/>
        </authorList>
    </citation>
    <scope>NUCLEOTIDE SEQUENCE</scope>
</reference>